<evidence type="ECO:0000313" key="2">
    <source>
        <dbReference type="EMBL" id="TLS99954.1"/>
    </source>
</evidence>
<evidence type="ECO:0000313" key="3">
    <source>
        <dbReference type="Proteomes" id="UP000305417"/>
    </source>
</evidence>
<protein>
    <recommendedName>
        <fullName evidence="4">Lipoprotein</fullName>
    </recommendedName>
</protein>
<reference evidence="2 3" key="1">
    <citation type="submission" date="2019-05" db="EMBL/GenBank/DDBJ databases">
        <title>Arcobacter cibarius and Arcobacter thereius providing challenges in identification an antibiotic susceptibility and Quinolone resistance.</title>
        <authorList>
            <person name="Busch A."/>
            <person name="Hanel I."/>
            <person name="Hotzel H."/>
            <person name="Tomaso H."/>
        </authorList>
    </citation>
    <scope>NUCLEOTIDE SEQUENCE [LARGE SCALE GENOMIC DNA]</scope>
    <source>
        <strain evidence="2 3">16CS0831-2</strain>
    </source>
</reference>
<dbReference type="Proteomes" id="UP000305417">
    <property type="component" value="Unassembled WGS sequence"/>
</dbReference>
<dbReference type="PROSITE" id="PS51257">
    <property type="entry name" value="PROKAR_LIPOPROTEIN"/>
    <property type="match status" value="1"/>
</dbReference>
<evidence type="ECO:0000256" key="1">
    <source>
        <dbReference type="SAM" id="Coils"/>
    </source>
</evidence>
<proteinExistence type="predicted"/>
<comment type="caution">
    <text evidence="2">The sequence shown here is derived from an EMBL/GenBank/DDBJ whole genome shotgun (WGS) entry which is preliminary data.</text>
</comment>
<organism evidence="2 3">
    <name type="scientific">Aliarcobacter cibarius</name>
    <dbReference type="NCBI Taxonomy" id="255507"/>
    <lineage>
        <taxon>Bacteria</taxon>
        <taxon>Pseudomonadati</taxon>
        <taxon>Campylobacterota</taxon>
        <taxon>Epsilonproteobacteria</taxon>
        <taxon>Campylobacterales</taxon>
        <taxon>Arcobacteraceae</taxon>
        <taxon>Aliarcobacter</taxon>
    </lineage>
</organism>
<feature type="coiled-coil region" evidence="1">
    <location>
        <begin position="62"/>
        <end position="89"/>
    </location>
</feature>
<sequence>MKKIQILLSLAFSLFFTGCSQKEPLVIFKNKMVCFDMQKTEPTQKVDIRVHNEDLTLFNARVSEHEENIRFYESQIDRYLIECKKYEELK</sequence>
<keyword evidence="1" id="KW-0175">Coiled coil</keyword>
<gene>
    <name evidence="2" type="ORF">FE247_05325</name>
</gene>
<dbReference type="RefSeq" id="WP_138108708.1">
    <property type="nucleotide sequence ID" value="NZ_VBUC01000009.1"/>
</dbReference>
<accession>A0ABY2V4V5</accession>
<name>A0ABY2V4V5_9BACT</name>
<keyword evidence="3" id="KW-1185">Reference proteome</keyword>
<evidence type="ECO:0008006" key="4">
    <source>
        <dbReference type="Google" id="ProtNLM"/>
    </source>
</evidence>
<dbReference type="EMBL" id="VBUC01000009">
    <property type="protein sequence ID" value="TLS99954.1"/>
    <property type="molecule type" value="Genomic_DNA"/>
</dbReference>